<organism evidence="8 9">
    <name type="scientific">Desulfosarcina ovata subsp. sediminis</name>
    <dbReference type="NCBI Taxonomy" id="885957"/>
    <lineage>
        <taxon>Bacteria</taxon>
        <taxon>Pseudomonadati</taxon>
        <taxon>Thermodesulfobacteriota</taxon>
        <taxon>Desulfobacteria</taxon>
        <taxon>Desulfobacterales</taxon>
        <taxon>Desulfosarcinaceae</taxon>
        <taxon>Desulfosarcina</taxon>
    </lineage>
</organism>
<dbReference type="InterPro" id="IPR025944">
    <property type="entry name" value="Sigma_54_int_dom_CS"/>
</dbReference>
<dbReference type="GO" id="GO:0005524">
    <property type="term" value="F:ATP binding"/>
    <property type="evidence" value="ECO:0007669"/>
    <property type="project" value="UniProtKB-KW"/>
</dbReference>
<dbReference type="FunFam" id="3.40.50.300:FF:000006">
    <property type="entry name" value="DNA-binding transcriptional regulator NtrC"/>
    <property type="match status" value="1"/>
</dbReference>
<keyword evidence="2" id="KW-0067">ATP-binding</keyword>
<dbReference type="EMBL" id="AP021876">
    <property type="protein sequence ID" value="BBO82107.1"/>
    <property type="molecule type" value="Genomic_DNA"/>
</dbReference>
<sequence>MTKDLNKDKKDYTEVIERQFRELNSLAEMNKKIHSTMKMERLLQIMVELAVIGVNFERGLIYLLEDNFLRCVASLDRIKKEKGFTVKNLKGFKMDETAVEVLVVQSGRSIYVSDAWTDKRVSRKRLKITDSKEYCAVPLKGRSGVLGVLTADKVYSRKPIMPEEIQTLELFAGHISLAIENAALFEEKERFTSLLEKKISERTLELAQTNEQLQLKMKELSTLFEISGSLNKNIGVNEVLELTLSLVKGLGHPVCAVHLWEGARFGKAFQIGLDDAYMQTESPTLEKEIKKTGLQKSGAFLLNDKPTQLIVPLRSKDKLLGILVVFISKGHAFGKEQEEFFSAFGLQVSMALKNALAFQEILDQNSRMENLSRKLEQENISLREKMKAEREKKFVIGKSPAMKKVMALVQSVSSTNTSVIIYGETGTGKELIANTIHEISTRKLKPLIKVNCAAIPEELLESELFGHEKGAFTSAHDRRTGMFQLAQGGTIFLDEIGDISLKTQTKLLRVLQESEIQPLGSTTSIKMDVRVIAATNKDLKKKIEQGTFRSDLFYRLNVFPITMPPLRDRLEDIPRLVEFFINKYAHLKKGKAHIDKDVIGIFLKYSWPGNIRELENIIERLMIISCSGDITITDLPREMSVDATDKVVVRPLNEAVFNFKKSLVRQALSESSGKKSNAAAMLGMPRSNFSRLLKQLGIT</sequence>
<dbReference type="InterPro" id="IPR025662">
    <property type="entry name" value="Sigma_54_int_dom_ATP-bd_1"/>
</dbReference>
<dbReference type="Gene3D" id="1.10.8.60">
    <property type="match status" value="1"/>
</dbReference>
<evidence type="ECO:0000256" key="5">
    <source>
        <dbReference type="ARBA" id="ARBA00023163"/>
    </source>
</evidence>
<dbReference type="InterPro" id="IPR027417">
    <property type="entry name" value="P-loop_NTPase"/>
</dbReference>
<dbReference type="Pfam" id="PF00158">
    <property type="entry name" value="Sigma54_activat"/>
    <property type="match status" value="1"/>
</dbReference>
<evidence type="ECO:0000313" key="9">
    <source>
        <dbReference type="Proteomes" id="UP000425960"/>
    </source>
</evidence>
<dbReference type="Gene3D" id="1.10.10.60">
    <property type="entry name" value="Homeodomain-like"/>
    <property type="match status" value="1"/>
</dbReference>
<evidence type="ECO:0000256" key="1">
    <source>
        <dbReference type="ARBA" id="ARBA00022741"/>
    </source>
</evidence>
<proteinExistence type="predicted"/>
<dbReference type="GO" id="GO:0006355">
    <property type="term" value="P:regulation of DNA-templated transcription"/>
    <property type="evidence" value="ECO:0007669"/>
    <property type="project" value="InterPro"/>
</dbReference>
<evidence type="ECO:0000259" key="7">
    <source>
        <dbReference type="PROSITE" id="PS50045"/>
    </source>
</evidence>
<dbReference type="Pfam" id="PF01590">
    <property type="entry name" value="GAF"/>
    <property type="match status" value="1"/>
</dbReference>
<dbReference type="GO" id="GO:0043565">
    <property type="term" value="F:sequence-specific DNA binding"/>
    <property type="evidence" value="ECO:0007669"/>
    <property type="project" value="InterPro"/>
</dbReference>
<keyword evidence="3" id="KW-0805">Transcription regulation</keyword>
<dbReference type="PANTHER" id="PTHR32071">
    <property type="entry name" value="TRANSCRIPTIONAL REGULATORY PROTEIN"/>
    <property type="match status" value="1"/>
</dbReference>
<dbReference type="AlphaFoldDB" id="A0A5K7ZNX4"/>
<dbReference type="PROSITE" id="PS00688">
    <property type="entry name" value="SIGMA54_INTERACT_3"/>
    <property type="match status" value="1"/>
</dbReference>
<dbReference type="InterPro" id="IPR003593">
    <property type="entry name" value="AAA+_ATPase"/>
</dbReference>
<dbReference type="PROSITE" id="PS00675">
    <property type="entry name" value="SIGMA54_INTERACT_1"/>
    <property type="match status" value="1"/>
</dbReference>
<dbReference type="SUPFAM" id="SSF46689">
    <property type="entry name" value="Homeodomain-like"/>
    <property type="match status" value="1"/>
</dbReference>
<dbReference type="InterPro" id="IPR058031">
    <property type="entry name" value="AAA_lid_NorR"/>
</dbReference>
<dbReference type="SMART" id="SM00382">
    <property type="entry name" value="AAA"/>
    <property type="match status" value="1"/>
</dbReference>
<keyword evidence="5" id="KW-0804">Transcription</keyword>
<name>A0A5K7ZNX4_9BACT</name>
<dbReference type="InterPro" id="IPR025943">
    <property type="entry name" value="Sigma_54_int_dom_ATP-bd_2"/>
</dbReference>
<dbReference type="InterPro" id="IPR029016">
    <property type="entry name" value="GAF-like_dom_sf"/>
</dbReference>
<evidence type="ECO:0000256" key="4">
    <source>
        <dbReference type="ARBA" id="ARBA00023125"/>
    </source>
</evidence>
<keyword evidence="4" id="KW-0238">DNA-binding</keyword>
<reference evidence="8 9" key="1">
    <citation type="submission" date="2019-11" db="EMBL/GenBank/DDBJ databases">
        <title>Comparative genomics of hydrocarbon-degrading Desulfosarcina strains.</title>
        <authorList>
            <person name="Watanabe M."/>
            <person name="Kojima H."/>
            <person name="Fukui M."/>
        </authorList>
    </citation>
    <scope>NUCLEOTIDE SEQUENCE [LARGE SCALE GENOMIC DNA]</scope>
    <source>
        <strain evidence="8 9">28bB2T</strain>
    </source>
</reference>
<evidence type="ECO:0000256" key="3">
    <source>
        <dbReference type="ARBA" id="ARBA00023015"/>
    </source>
</evidence>
<dbReference type="Pfam" id="PF25601">
    <property type="entry name" value="AAA_lid_14"/>
    <property type="match status" value="1"/>
</dbReference>
<evidence type="ECO:0000313" key="8">
    <source>
        <dbReference type="EMBL" id="BBO82107.1"/>
    </source>
</evidence>
<protein>
    <recommendedName>
        <fullName evidence="7">Sigma-54 factor interaction domain-containing protein</fullName>
    </recommendedName>
</protein>
<evidence type="ECO:0000256" key="2">
    <source>
        <dbReference type="ARBA" id="ARBA00022840"/>
    </source>
</evidence>
<dbReference type="PRINTS" id="PR01590">
    <property type="entry name" value="HTHFIS"/>
</dbReference>
<dbReference type="RefSeq" id="WP_155322650.1">
    <property type="nucleotide sequence ID" value="NZ_AP021876.1"/>
</dbReference>
<dbReference type="Gene3D" id="3.30.450.40">
    <property type="match status" value="2"/>
</dbReference>
<dbReference type="CDD" id="cd00009">
    <property type="entry name" value="AAA"/>
    <property type="match status" value="1"/>
</dbReference>
<dbReference type="PROSITE" id="PS00676">
    <property type="entry name" value="SIGMA54_INTERACT_2"/>
    <property type="match status" value="1"/>
</dbReference>
<dbReference type="KEGG" id="dov:DSCO28_26730"/>
<dbReference type="SUPFAM" id="SSF52540">
    <property type="entry name" value="P-loop containing nucleoside triphosphate hydrolases"/>
    <property type="match status" value="1"/>
</dbReference>
<dbReference type="Gene3D" id="3.40.50.300">
    <property type="entry name" value="P-loop containing nucleotide triphosphate hydrolases"/>
    <property type="match status" value="1"/>
</dbReference>
<dbReference type="InterPro" id="IPR002078">
    <property type="entry name" value="Sigma_54_int"/>
</dbReference>
<dbReference type="SUPFAM" id="SSF55781">
    <property type="entry name" value="GAF domain-like"/>
    <property type="match status" value="2"/>
</dbReference>
<dbReference type="InterPro" id="IPR002197">
    <property type="entry name" value="HTH_Fis"/>
</dbReference>
<evidence type="ECO:0000256" key="6">
    <source>
        <dbReference type="SAM" id="Coils"/>
    </source>
</evidence>
<dbReference type="Proteomes" id="UP000425960">
    <property type="component" value="Chromosome"/>
</dbReference>
<dbReference type="PANTHER" id="PTHR32071:SF57">
    <property type="entry name" value="C4-DICARBOXYLATE TRANSPORT TRANSCRIPTIONAL REGULATORY PROTEIN DCTD"/>
    <property type="match status" value="1"/>
</dbReference>
<dbReference type="SMART" id="SM00065">
    <property type="entry name" value="GAF"/>
    <property type="match status" value="2"/>
</dbReference>
<keyword evidence="6" id="KW-0175">Coiled coil</keyword>
<dbReference type="InterPro" id="IPR009057">
    <property type="entry name" value="Homeodomain-like_sf"/>
</dbReference>
<feature type="coiled-coil region" evidence="6">
    <location>
        <begin position="358"/>
        <end position="392"/>
    </location>
</feature>
<accession>A0A5K7ZNX4</accession>
<feature type="domain" description="Sigma-54 factor interaction" evidence="7">
    <location>
        <begin position="395"/>
        <end position="623"/>
    </location>
</feature>
<dbReference type="InterPro" id="IPR003018">
    <property type="entry name" value="GAF"/>
</dbReference>
<dbReference type="PROSITE" id="PS50045">
    <property type="entry name" value="SIGMA54_INTERACT_4"/>
    <property type="match status" value="1"/>
</dbReference>
<keyword evidence="1" id="KW-0547">Nucleotide-binding</keyword>
<gene>
    <name evidence="8" type="ORF">DSCO28_26730</name>
</gene>